<dbReference type="PIRSF" id="PIRSF009320">
    <property type="entry name" value="Nuc_binding_HP_1000"/>
    <property type="match status" value="1"/>
</dbReference>
<dbReference type="Pfam" id="PF13614">
    <property type="entry name" value="AAA_31"/>
    <property type="match status" value="1"/>
</dbReference>
<dbReference type="InterPro" id="IPR025669">
    <property type="entry name" value="AAA_dom"/>
</dbReference>
<proteinExistence type="predicted"/>
<dbReference type="InterPro" id="IPR027417">
    <property type="entry name" value="P-loop_NTPase"/>
</dbReference>
<dbReference type="PANTHER" id="PTHR13696:SF52">
    <property type="entry name" value="PARA FAMILY PROTEIN CT_582"/>
    <property type="match status" value="1"/>
</dbReference>
<dbReference type="EMBL" id="VOBL01000028">
    <property type="protein sequence ID" value="KAA0973391.1"/>
    <property type="molecule type" value="Genomic_DNA"/>
</dbReference>
<dbReference type="RefSeq" id="WP_149620877.1">
    <property type="nucleotide sequence ID" value="NZ_VOBL01000028.1"/>
</dbReference>
<dbReference type="AlphaFoldDB" id="A0A5B0E644"/>
<gene>
    <name evidence="2" type="ORF">FQ154_18630</name>
</gene>
<comment type="caution">
    <text evidence="2">The sequence shown here is derived from an EMBL/GenBank/DDBJ whole genome shotgun (WGS) entry which is preliminary data.</text>
</comment>
<organism evidence="2 3">
    <name type="scientific">Paeniglutamicibacter gangotriensis</name>
    <dbReference type="NCBI Taxonomy" id="254787"/>
    <lineage>
        <taxon>Bacteria</taxon>
        <taxon>Bacillati</taxon>
        <taxon>Actinomycetota</taxon>
        <taxon>Actinomycetes</taxon>
        <taxon>Micrococcales</taxon>
        <taxon>Micrococcaceae</taxon>
        <taxon>Paeniglutamicibacter</taxon>
    </lineage>
</organism>
<dbReference type="CDD" id="cd02042">
    <property type="entry name" value="ParAB_family"/>
    <property type="match status" value="1"/>
</dbReference>
<accession>A0A5B0E644</accession>
<evidence type="ECO:0000313" key="2">
    <source>
        <dbReference type="EMBL" id="KAA0973391.1"/>
    </source>
</evidence>
<protein>
    <submittedName>
        <fullName evidence="2">ParA family protein</fullName>
    </submittedName>
</protein>
<name>A0A5B0E644_9MICC</name>
<dbReference type="SUPFAM" id="SSF52540">
    <property type="entry name" value="P-loop containing nucleoside triphosphate hydrolases"/>
    <property type="match status" value="1"/>
</dbReference>
<dbReference type="OrthoDB" id="4537985at2"/>
<evidence type="ECO:0000259" key="1">
    <source>
        <dbReference type="Pfam" id="PF13614"/>
    </source>
</evidence>
<evidence type="ECO:0000313" key="3">
    <source>
        <dbReference type="Proteomes" id="UP000323856"/>
    </source>
</evidence>
<dbReference type="InterPro" id="IPR050678">
    <property type="entry name" value="DNA_Partitioning_ATPase"/>
</dbReference>
<dbReference type="PANTHER" id="PTHR13696">
    <property type="entry name" value="P-LOOP CONTAINING NUCLEOSIDE TRIPHOSPHATE HYDROLASE"/>
    <property type="match status" value="1"/>
</dbReference>
<dbReference type="Proteomes" id="UP000323856">
    <property type="component" value="Unassembled WGS sequence"/>
</dbReference>
<sequence>MIITIGNNKGGVGKTGILVQLAASLARANRSVLVVDLDPQGNASRQLGWEEDYENPSPTIGDALRDAQEGNGAGALVEADLLDSGIGVDLLPARVDLENRISEAATVGAVRRLRKALAGWTDTYDIVLIDTPPSLGHLTQMALAASDAAVCVTQPEFDSVEGMTRFRSFVEEHAEDIANPALRFAGVIVNLHKNLNEHVFQMDGLRELVGESEILEPVIPERAVIKEAAAAGASVAEYKTAAGKRVTEMFDELAVSFLTKIEVAK</sequence>
<feature type="domain" description="AAA" evidence="1">
    <location>
        <begin position="2"/>
        <end position="182"/>
    </location>
</feature>
<dbReference type="Gene3D" id="3.40.50.300">
    <property type="entry name" value="P-loop containing nucleotide triphosphate hydrolases"/>
    <property type="match status" value="1"/>
</dbReference>
<reference evidence="2 3" key="1">
    <citation type="submission" date="2019-07" db="EMBL/GenBank/DDBJ databases">
        <title>Analysis of the biochemical properties, biological activity and biotechnological potential of siderophores and biosurfactants produced by Antarctic psychrotolerant bacteria.</title>
        <authorList>
            <person name="Styczynski M."/>
            <person name="Krucon T."/>
            <person name="Decewicz P."/>
            <person name="Dziewit L."/>
        </authorList>
    </citation>
    <scope>NUCLEOTIDE SEQUENCE [LARGE SCALE GENOMIC DNA]</scope>
    <source>
        <strain evidence="2 3">ANT_H27</strain>
    </source>
</reference>